<dbReference type="InterPro" id="IPR027417">
    <property type="entry name" value="P-loop_NTPase"/>
</dbReference>
<dbReference type="InterPro" id="IPR011545">
    <property type="entry name" value="DEAD/DEAH_box_helicase_dom"/>
</dbReference>
<dbReference type="PANTHER" id="PTHR47958">
    <property type="entry name" value="ATP-DEPENDENT RNA HELICASE DBP3"/>
    <property type="match status" value="1"/>
</dbReference>
<name>A0A9Q0Y1B4_9SAUR</name>
<dbReference type="SUPFAM" id="SSF52540">
    <property type="entry name" value="P-loop containing nucleoside triphosphate hydrolases"/>
    <property type="match status" value="1"/>
</dbReference>
<organism evidence="2 3">
    <name type="scientific">Phrynocephalus forsythii</name>
    <dbReference type="NCBI Taxonomy" id="171643"/>
    <lineage>
        <taxon>Eukaryota</taxon>
        <taxon>Metazoa</taxon>
        <taxon>Chordata</taxon>
        <taxon>Craniata</taxon>
        <taxon>Vertebrata</taxon>
        <taxon>Euteleostomi</taxon>
        <taxon>Lepidosauria</taxon>
        <taxon>Squamata</taxon>
        <taxon>Bifurcata</taxon>
        <taxon>Unidentata</taxon>
        <taxon>Episquamata</taxon>
        <taxon>Toxicofera</taxon>
        <taxon>Iguania</taxon>
        <taxon>Acrodonta</taxon>
        <taxon>Agamidae</taxon>
        <taxon>Agaminae</taxon>
        <taxon>Phrynocephalus</taxon>
    </lineage>
</organism>
<evidence type="ECO:0000313" key="2">
    <source>
        <dbReference type="EMBL" id="KAJ7338650.1"/>
    </source>
</evidence>
<protein>
    <recommendedName>
        <fullName evidence="1">DEAD/DEAH-box helicase domain-containing protein</fullName>
    </recommendedName>
</protein>
<dbReference type="GO" id="GO:0005524">
    <property type="term" value="F:ATP binding"/>
    <property type="evidence" value="ECO:0007669"/>
    <property type="project" value="InterPro"/>
</dbReference>
<dbReference type="EMBL" id="JAPFRF010000003">
    <property type="protein sequence ID" value="KAJ7338650.1"/>
    <property type="molecule type" value="Genomic_DNA"/>
</dbReference>
<sequence>MPISEGIAGYRYTSLVKRMSGFQYKDKGNQYTHLKAFKSENLDNSSLQPASVPQRIQRKFTTRDDAGHISDIKSVRTGKTAGFALVTLSRINPNYQFSQCLCLTSTFELTMEKFCVYVQVTHAARVNRLPRETLVKEQLVTGTPGNLLDWCGKLKLLDWGKVKVFVLEKADDLIDAQQYSKQSVRIQRALSPDCQMHFFSAKFGDPVLWVAPHLVPDPNSIKLTQEKKPEMVKGMAVCQRSCDAPRKALTTGPVLMMLYTKTRAVMCQPGYENILYPVKYGDKKILPGEKHLSVIVKECFDIVWT</sequence>
<accession>A0A9Q0Y1B4</accession>
<reference evidence="2" key="1">
    <citation type="journal article" date="2023" name="DNA Res.">
        <title>Chromosome-level genome assembly of Phrynocephalus forsythii using third-generation DNA sequencing and Hi-C analysis.</title>
        <authorList>
            <person name="Qi Y."/>
            <person name="Zhao W."/>
            <person name="Zhao Y."/>
            <person name="Niu C."/>
            <person name="Cao S."/>
            <person name="Zhang Y."/>
        </authorList>
    </citation>
    <scope>NUCLEOTIDE SEQUENCE</scope>
    <source>
        <tissue evidence="2">Muscle</tissue>
    </source>
</reference>
<comment type="caution">
    <text evidence="2">The sequence shown here is derived from an EMBL/GenBank/DDBJ whole genome shotgun (WGS) entry which is preliminary data.</text>
</comment>
<dbReference type="GO" id="GO:0003676">
    <property type="term" value="F:nucleic acid binding"/>
    <property type="evidence" value="ECO:0007669"/>
    <property type="project" value="InterPro"/>
</dbReference>
<dbReference type="AlphaFoldDB" id="A0A9Q0Y1B4"/>
<dbReference type="Proteomes" id="UP001142489">
    <property type="component" value="Unassembled WGS sequence"/>
</dbReference>
<evidence type="ECO:0000259" key="1">
    <source>
        <dbReference type="Pfam" id="PF00270"/>
    </source>
</evidence>
<keyword evidence="3" id="KW-1185">Reference proteome</keyword>
<feature type="domain" description="DEAD/DEAH-box helicase" evidence="1">
    <location>
        <begin position="77"/>
        <end position="201"/>
    </location>
</feature>
<dbReference type="Gene3D" id="3.40.50.300">
    <property type="entry name" value="P-loop containing nucleotide triphosphate hydrolases"/>
    <property type="match status" value="1"/>
</dbReference>
<proteinExistence type="predicted"/>
<dbReference type="OrthoDB" id="9906959at2759"/>
<gene>
    <name evidence="2" type="ORF">JRQ81_012552</name>
</gene>
<evidence type="ECO:0000313" key="3">
    <source>
        <dbReference type="Proteomes" id="UP001142489"/>
    </source>
</evidence>
<dbReference type="Pfam" id="PF00270">
    <property type="entry name" value="DEAD"/>
    <property type="match status" value="1"/>
</dbReference>